<dbReference type="Gene3D" id="3.30.1060.10">
    <property type="entry name" value="Peptide methionine sulphoxide reductase MsrA"/>
    <property type="match status" value="1"/>
</dbReference>
<comment type="similarity">
    <text evidence="1">Belongs to the MsrA Met sulfoxide reductase family.</text>
</comment>
<keyword evidence="7" id="KW-1185">Reference proteome</keyword>
<dbReference type="PANTHER" id="PTHR43774">
    <property type="entry name" value="PEPTIDE METHIONINE SULFOXIDE REDUCTASE"/>
    <property type="match status" value="1"/>
</dbReference>
<dbReference type="PANTHER" id="PTHR43774:SF1">
    <property type="entry name" value="PEPTIDE METHIONINE SULFOXIDE REDUCTASE MSRA 2"/>
    <property type="match status" value="1"/>
</dbReference>
<evidence type="ECO:0000256" key="1">
    <source>
        <dbReference type="ARBA" id="ARBA00005591"/>
    </source>
</evidence>
<feature type="domain" description="Peptide methionine sulphoxide reductase MsrA" evidence="5">
    <location>
        <begin position="41"/>
        <end position="194"/>
    </location>
</feature>
<evidence type="ECO:0000313" key="6">
    <source>
        <dbReference type="EMBL" id="KAL3425381.1"/>
    </source>
</evidence>
<evidence type="ECO:0000256" key="3">
    <source>
        <dbReference type="ARBA" id="ARBA00023002"/>
    </source>
</evidence>
<dbReference type="InterPro" id="IPR036509">
    <property type="entry name" value="Met_Sox_Rdtase_MsrA_sf"/>
</dbReference>
<evidence type="ECO:0000259" key="5">
    <source>
        <dbReference type="Pfam" id="PF01625"/>
    </source>
</evidence>
<evidence type="ECO:0000256" key="4">
    <source>
        <dbReference type="ARBA" id="ARBA00030643"/>
    </source>
</evidence>
<dbReference type="SUPFAM" id="SSF55068">
    <property type="entry name" value="Peptide methionine sulfoxide reductase"/>
    <property type="match status" value="1"/>
</dbReference>
<dbReference type="Proteomes" id="UP001629113">
    <property type="component" value="Unassembled WGS sequence"/>
</dbReference>
<evidence type="ECO:0000256" key="2">
    <source>
        <dbReference type="ARBA" id="ARBA00012502"/>
    </source>
</evidence>
<name>A0ABR4PQ19_9HELO</name>
<gene>
    <name evidence="6" type="ORF">PVAG01_02172</name>
</gene>
<dbReference type="EC" id="1.8.4.11" evidence="2"/>
<accession>A0ABR4PQ19</accession>
<keyword evidence="3" id="KW-0560">Oxidoreductase</keyword>
<organism evidence="6 7">
    <name type="scientific">Phlyctema vagabunda</name>
    <dbReference type="NCBI Taxonomy" id="108571"/>
    <lineage>
        <taxon>Eukaryota</taxon>
        <taxon>Fungi</taxon>
        <taxon>Dikarya</taxon>
        <taxon>Ascomycota</taxon>
        <taxon>Pezizomycotina</taxon>
        <taxon>Leotiomycetes</taxon>
        <taxon>Helotiales</taxon>
        <taxon>Dermateaceae</taxon>
        <taxon>Phlyctema</taxon>
    </lineage>
</organism>
<dbReference type="EMBL" id="JBFCZG010000002">
    <property type="protein sequence ID" value="KAL3425381.1"/>
    <property type="molecule type" value="Genomic_DNA"/>
</dbReference>
<sequence>MAYNMPSFMSRLMRPFSSSSSLGISATAPAQASIPDGAARATIAAGCFWGVEHMYRKAFTGKGLYDARVGYIGGDSANPSYRAVCSGNTGHAEALQVVYDPSQITYRQLLEFFYKMHDPTTSNQQGPDRGSQYRSGIFYHDQEQKSVAEEVTKLVNDKWWKGKVVTEILPAGEWWDAETYHQKYLDKNPGGYECPSHFLRSFGPLE</sequence>
<dbReference type="InterPro" id="IPR002569">
    <property type="entry name" value="Met_Sox_Rdtase_MsrA_dom"/>
</dbReference>
<protein>
    <recommendedName>
        <fullName evidence="2">peptide-methionine (S)-S-oxide reductase</fullName>
        <ecNumber evidence="2">1.8.4.11</ecNumber>
    </recommendedName>
    <alternativeName>
        <fullName evidence="4">Peptide-methionine (S)-S-oxide reductase</fullName>
    </alternativeName>
</protein>
<evidence type="ECO:0000313" key="7">
    <source>
        <dbReference type="Proteomes" id="UP001629113"/>
    </source>
</evidence>
<proteinExistence type="inferred from homology"/>
<dbReference type="Pfam" id="PF01625">
    <property type="entry name" value="PMSR"/>
    <property type="match status" value="1"/>
</dbReference>
<reference evidence="6 7" key="1">
    <citation type="submission" date="2024-06" db="EMBL/GenBank/DDBJ databases">
        <title>Complete genome of Phlyctema vagabunda strain 19-DSS-EL-015.</title>
        <authorList>
            <person name="Fiorenzani C."/>
        </authorList>
    </citation>
    <scope>NUCLEOTIDE SEQUENCE [LARGE SCALE GENOMIC DNA]</scope>
    <source>
        <strain evidence="6 7">19-DSS-EL-015</strain>
    </source>
</reference>
<comment type="caution">
    <text evidence="6">The sequence shown here is derived from an EMBL/GenBank/DDBJ whole genome shotgun (WGS) entry which is preliminary data.</text>
</comment>
<dbReference type="HAMAP" id="MF_01401">
    <property type="entry name" value="MsrA"/>
    <property type="match status" value="1"/>
</dbReference>
<dbReference type="NCBIfam" id="TIGR00401">
    <property type="entry name" value="msrA"/>
    <property type="match status" value="1"/>
</dbReference>